<dbReference type="Pfam" id="PF08609">
    <property type="entry name" value="Fes1"/>
    <property type="match status" value="1"/>
</dbReference>
<dbReference type="FunCoup" id="A0A7E5VPK9">
    <property type="interactions" value="1387"/>
</dbReference>
<dbReference type="RefSeq" id="XP_026730217.1">
    <property type="nucleotide sequence ID" value="XM_026874416.1"/>
</dbReference>
<evidence type="ECO:0000256" key="1">
    <source>
        <dbReference type="ARBA" id="ARBA00022737"/>
    </source>
</evidence>
<dbReference type="InterPro" id="IPR016024">
    <property type="entry name" value="ARM-type_fold"/>
</dbReference>
<accession>A0A7E5VPK9</accession>
<dbReference type="InterPro" id="IPR013918">
    <property type="entry name" value="Nucleotide_exch_fac_Fes1"/>
</dbReference>
<proteinExistence type="predicted"/>
<feature type="domain" description="Nucleotide exchange factor Fes1" evidence="3">
    <location>
        <begin position="40"/>
        <end position="133"/>
    </location>
</feature>
<evidence type="ECO:0000256" key="2">
    <source>
        <dbReference type="SAM" id="MobiDB-lite"/>
    </source>
</evidence>
<dbReference type="GO" id="GO:0000774">
    <property type="term" value="F:adenyl-nucleotide exchange factor activity"/>
    <property type="evidence" value="ECO:0007669"/>
    <property type="project" value="TreeGrafter"/>
</dbReference>
<keyword evidence="1" id="KW-0677">Repeat</keyword>
<dbReference type="GeneID" id="113495605"/>
<dbReference type="PANTHER" id="PTHR19316:SF18">
    <property type="entry name" value="HSP70-BINDING PROTEIN 1"/>
    <property type="match status" value="1"/>
</dbReference>
<feature type="region of interest" description="Disordered" evidence="2">
    <location>
        <begin position="1"/>
        <end position="42"/>
    </location>
</feature>
<evidence type="ECO:0000313" key="4">
    <source>
        <dbReference type="Proteomes" id="UP000322000"/>
    </source>
</evidence>
<evidence type="ECO:0000259" key="3">
    <source>
        <dbReference type="Pfam" id="PF08609"/>
    </source>
</evidence>
<evidence type="ECO:0000313" key="5">
    <source>
        <dbReference type="RefSeq" id="XP_026730217.1"/>
    </source>
</evidence>
<name>A0A7E5VPK9_TRINI</name>
<dbReference type="GO" id="GO:0005783">
    <property type="term" value="C:endoplasmic reticulum"/>
    <property type="evidence" value="ECO:0007669"/>
    <property type="project" value="TreeGrafter"/>
</dbReference>
<dbReference type="InterPro" id="IPR011989">
    <property type="entry name" value="ARM-like"/>
</dbReference>
<dbReference type="InParanoid" id="A0A7E5VPK9"/>
<protein>
    <submittedName>
        <fullName evidence="5">Hsp70-binding protein 1</fullName>
    </submittedName>
</protein>
<dbReference type="Proteomes" id="UP000322000">
    <property type="component" value="Chromosome 7"/>
</dbReference>
<dbReference type="Gene3D" id="1.25.10.10">
    <property type="entry name" value="Leucine-rich Repeat Variant"/>
    <property type="match status" value="1"/>
</dbReference>
<reference evidence="5" key="1">
    <citation type="submission" date="2025-08" db="UniProtKB">
        <authorList>
            <consortium name="RefSeq"/>
        </authorList>
    </citation>
    <scope>IDENTIFICATION</scope>
</reference>
<dbReference type="SUPFAM" id="SSF48371">
    <property type="entry name" value="ARM repeat"/>
    <property type="match status" value="1"/>
</dbReference>
<sequence length="358" mass="40221">MGSNNPENRRPMSGALTYPASSQQSPAQRVAEQPRQPRSLQGLLRFAMEATQAEDAPGNSEVGPLDEERRQFLEDALKSLQVNVAEVLENAIKVLTNSAKMNSIQLGEALPDDVKNAFTVLLDYVEDLDVANDFYKMGGFAVFAICYGSENEEVRSRASSLLGTLCQNNPFCQTRALECGLLNVLLNLVESERGVTLAKCLFAISCAVREFEPSCRELIAQGGCYTLLQLLSVPEPAARTKAAFLVRYFAQHYSEAKEQFVKENIVRTITALIEKGRDESTEHLLSILQVMSDDLDPKVLSQCRDPSLKLETVLKNYLKRPELKDDRYCEEKEYCNELLNRIFNQQQRVDHVEELADR</sequence>
<gene>
    <name evidence="5" type="primary">LOC113495605</name>
</gene>
<dbReference type="PANTHER" id="PTHR19316">
    <property type="entry name" value="PROTEIN FOLDING REGULATOR"/>
    <property type="match status" value="1"/>
</dbReference>
<dbReference type="AlphaFoldDB" id="A0A7E5VPK9"/>
<dbReference type="InterPro" id="IPR050693">
    <property type="entry name" value="Hsp70_NEF-Inhibitors"/>
</dbReference>
<dbReference type="KEGG" id="tnl:113495605"/>
<organism evidence="4 5">
    <name type="scientific">Trichoplusia ni</name>
    <name type="common">Cabbage looper</name>
    <dbReference type="NCBI Taxonomy" id="7111"/>
    <lineage>
        <taxon>Eukaryota</taxon>
        <taxon>Metazoa</taxon>
        <taxon>Ecdysozoa</taxon>
        <taxon>Arthropoda</taxon>
        <taxon>Hexapoda</taxon>
        <taxon>Insecta</taxon>
        <taxon>Pterygota</taxon>
        <taxon>Neoptera</taxon>
        <taxon>Endopterygota</taxon>
        <taxon>Lepidoptera</taxon>
        <taxon>Glossata</taxon>
        <taxon>Ditrysia</taxon>
        <taxon>Noctuoidea</taxon>
        <taxon>Noctuidae</taxon>
        <taxon>Plusiinae</taxon>
        <taxon>Trichoplusia</taxon>
    </lineage>
</organism>
<keyword evidence="4" id="KW-1185">Reference proteome</keyword>
<dbReference type="OrthoDB" id="10250458at2759"/>